<organism evidence="2 3">
    <name type="scientific">Serratia rubidaea</name>
    <name type="common">Serratia marinorubra</name>
    <dbReference type="NCBI Taxonomy" id="61652"/>
    <lineage>
        <taxon>Bacteria</taxon>
        <taxon>Pseudomonadati</taxon>
        <taxon>Pseudomonadota</taxon>
        <taxon>Gammaproteobacteria</taxon>
        <taxon>Enterobacterales</taxon>
        <taxon>Yersiniaceae</taxon>
        <taxon>Serratia</taxon>
    </lineage>
</organism>
<evidence type="ECO:0000313" key="2">
    <source>
        <dbReference type="EMBL" id="VTP66483.1"/>
    </source>
</evidence>
<dbReference type="Gene3D" id="3.40.30.10">
    <property type="entry name" value="Glutaredoxin"/>
    <property type="match status" value="1"/>
</dbReference>
<dbReference type="InterPro" id="IPR036249">
    <property type="entry name" value="Thioredoxin-like_sf"/>
</dbReference>
<evidence type="ECO:0000256" key="1">
    <source>
        <dbReference type="SAM" id="Phobius"/>
    </source>
</evidence>
<name>A0A4V6JI24_SERRU</name>
<sequence length="117" mass="13046">MFKKPLALIVYTLFIIVVSSLITTAYIHYFVMGAHSDDDVPALTFISDEQIKNSPLTDENTIVEIFSYGCHYCAVNENNVKDLEAQLPPAASWSVCISATRKTAACPPMRRCSPRCR</sequence>
<dbReference type="EMBL" id="LR590463">
    <property type="protein sequence ID" value="VTP66483.1"/>
    <property type="molecule type" value="Genomic_DNA"/>
</dbReference>
<accession>A0A4V6JI24</accession>
<evidence type="ECO:0000313" key="3">
    <source>
        <dbReference type="Proteomes" id="UP000307968"/>
    </source>
</evidence>
<dbReference type="Proteomes" id="UP000307968">
    <property type="component" value="Chromosome"/>
</dbReference>
<protein>
    <recommendedName>
        <fullName evidence="4">Thiol:disulfide interchange protein DsbA</fullName>
    </recommendedName>
</protein>
<dbReference type="SUPFAM" id="SSF52833">
    <property type="entry name" value="Thioredoxin-like"/>
    <property type="match status" value="1"/>
</dbReference>
<keyword evidence="1" id="KW-0812">Transmembrane</keyword>
<feature type="transmembrane region" description="Helical" evidence="1">
    <location>
        <begin position="6"/>
        <end position="27"/>
    </location>
</feature>
<keyword evidence="1" id="KW-1133">Transmembrane helix</keyword>
<reference evidence="2 3" key="1">
    <citation type="submission" date="2019-05" db="EMBL/GenBank/DDBJ databases">
        <authorList>
            <consortium name="Pathogen Informatics"/>
        </authorList>
    </citation>
    <scope>NUCLEOTIDE SEQUENCE [LARGE SCALE GENOMIC DNA]</scope>
    <source>
        <strain evidence="2 3">NCTC12971</strain>
    </source>
</reference>
<keyword evidence="1" id="KW-0472">Membrane</keyword>
<dbReference type="AlphaFoldDB" id="A0A4V6JI24"/>
<proteinExistence type="predicted"/>
<evidence type="ECO:0008006" key="4">
    <source>
        <dbReference type="Google" id="ProtNLM"/>
    </source>
</evidence>
<gene>
    <name evidence="2" type="ORF">NCTC12971_04623</name>
</gene>